<dbReference type="HOGENOM" id="CLU_1796593_0_0_1"/>
<dbReference type="GeneID" id="20348970"/>
<dbReference type="EnsemblFungi" id="EJT74673">
    <property type="protein sequence ID" value="EJT74673"/>
    <property type="gene ID" value="GGTG_08512"/>
</dbReference>
<dbReference type="Proteomes" id="UP000006039">
    <property type="component" value="Unassembled WGS sequence"/>
</dbReference>
<evidence type="ECO:0000256" key="2">
    <source>
        <dbReference type="SAM" id="SignalP"/>
    </source>
</evidence>
<reference evidence="4" key="5">
    <citation type="submission" date="2018-04" db="UniProtKB">
        <authorList>
            <consortium name="EnsemblFungi"/>
        </authorList>
    </citation>
    <scope>IDENTIFICATION</scope>
    <source>
        <strain evidence="4">R3-111a-1</strain>
    </source>
</reference>
<reference evidence="3" key="2">
    <citation type="submission" date="2010-07" db="EMBL/GenBank/DDBJ databases">
        <authorList>
            <consortium name="The Broad Institute Genome Sequencing Platform"/>
            <consortium name="Broad Institute Genome Sequencing Center for Infectious Disease"/>
            <person name="Ma L.-J."/>
            <person name="Dead R."/>
            <person name="Young S."/>
            <person name="Zeng Q."/>
            <person name="Koehrsen M."/>
            <person name="Alvarado L."/>
            <person name="Berlin A."/>
            <person name="Chapman S.B."/>
            <person name="Chen Z."/>
            <person name="Freedman E."/>
            <person name="Gellesch M."/>
            <person name="Goldberg J."/>
            <person name="Griggs A."/>
            <person name="Gujja S."/>
            <person name="Heilman E.R."/>
            <person name="Heiman D."/>
            <person name="Hepburn T."/>
            <person name="Howarth C."/>
            <person name="Jen D."/>
            <person name="Larson L."/>
            <person name="Mehta T."/>
            <person name="Neiman D."/>
            <person name="Pearson M."/>
            <person name="Roberts A."/>
            <person name="Saif S."/>
            <person name="Shea T."/>
            <person name="Shenoy N."/>
            <person name="Sisk P."/>
            <person name="Stolte C."/>
            <person name="Sykes S."/>
            <person name="Walk T."/>
            <person name="White J."/>
            <person name="Yandava C."/>
            <person name="Haas B."/>
            <person name="Nusbaum C."/>
            <person name="Birren B."/>
        </authorList>
    </citation>
    <scope>NUCLEOTIDE SEQUENCE</scope>
    <source>
        <strain evidence="3">R3-111a-1</strain>
    </source>
</reference>
<sequence>MLLALGPAPPACLACVWQCFVVPAAPATATAITTPLPFFFFSSLNPLAHTQKEEKNPVITTTHSLPCRGASGEARGIGTRVGNGIGGQHKGKEAELSWNPSRVFRCTGPRLRKRKRKKEEGNKKKKRATKLVPDIRSLKRVPSP</sequence>
<feature type="chain" id="PRO_5015094905" description="Secreted protein" evidence="2">
    <location>
        <begin position="32"/>
        <end position="144"/>
    </location>
</feature>
<dbReference type="RefSeq" id="XP_009224617.1">
    <property type="nucleotide sequence ID" value="XM_009226353.1"/>
</dbReference>
<reference evidence="3" key="3">
    <citation type="submission" date="2010-09" db="EMBL/GenBank/DDBJ databases">
        <title>Annotation of Gaeumannomyces graminis var. tritici R3-111a-1.</title>
        <authorList>
            <consortium name="The Broad Institute Genome Sequencing Platform"/>
            <person name="Ma L.-J."/>
            <person name="Dead R."/>
            <person name="Young S.K."/>
            <person name="Zeng Q."/>
            <person name="Gargeya S."/>
            <person name="Fitzgerald M."/>
            <person name="Haas B."/>
            <person name="Abouelleil A."/>
            <person name="Alvarado L."/>
            <person name="Arachchi H.M."/>
            <person name="Berlin A."/>
            <person name="Brown A."/>
            <person name="Chapman S.B."/>
            <person name="Chen Z."/>
            <person name="Dunbar C."/>
            <person name="Freedman E."/>
            <person name="Gearin G."/>
            <person name="Gellesch M."/>
            <person name="Goldberg J."/>
            <person name="Griggs A."/>
            <person name="Gujja S."/>
            <person name="Heiman D."/>
            <person name="Howarth C."/>
            <person name="Larson L."/>
            <person name="Lui A."/>
            <person name="MacDonald P.J.P."/>
            <person name="Mehta T."/>
            <person name="Montmayeur A."/>
            <person name="Murphy C."/>
            <person name="Neiman D."/>
            <person name="Pearson M."/>
            <person name="Priest M."/>
            <person name="Roberts A."/>
            <person name="Saif S."/>
            <person name="Shea T."/>
            <person name="Shenoy N."/>
            <person name="Sisk P."/>
            <person name="Stolte C."/>
            <person name="Sykes S."/>
            <person name="Yandava C."/>
            <person name="Wortman J."/>
            <person name="Nusbaum C."/>
            <person name="Birren B."/>
        </authorList>
    </citation>
    <scope>NUCLEOTIDE SEQUENCE</scope>
    <source>
        <strain evidence="3">R3-111a-1</strain>
    </source>
</reference>
<dbReference type="AlphaFoldDB" id="J3P4S6"/>
<evidence type="ECO:0000313" key="5">
    <source>
        <dbReference type="Proteomes" id="UP000006039"/>
    </source>
</evidence>
<feature type="signal peptide" evidence="2">
    <location>
        <begin position="1"/>
        <end position="31"/>
    </location>
</feature>
<proteinExistence type="predicted"/>
<name>J3P4S6_GAET3</name>
<accession>J3P4S6</accession>
<organism evidence="3">
    <name type="scientific">Gaeumannomyces tritici (strain R3-111a-1)</name>
    <name type="common">Wheat and barley take-all root rot fungus</name>
    <name type="synonym">Gaeumannomyces graminis var. tritici</name>
    <dbReference type="NCBI Taxonomy" id="644352"/>
    <lineage>
        <taxon>Eukaryota</taxon>
        <taxon>Fungi</taxon>
        <taxon>Dikarya</taxon>
        <taxon>Ascomycota</taxon>
        <taxon>Pezizomycotina</taxon>
        <taxon>Sordariomycetes</taxon>
        <taxon>Sordariomycetidae</taxon>
        <taxon>Magnaporthales</taxon>
        <taxon>Magnaporthaceae</taxon>
        <taxon>Gaeumannomyces</taxon>
    </lineage>
</organism>
<gene>
    <name evidence="4" type="primary">20348970</name>
    <name evidence="3" type="ORF">GGTG_08512</name>
</gene>
<dbReference type="VEuPathDB" id="FungiDB:GGTG_08512"/>
<feature type="region of interest" description="Disordered" evidence="1">
    <location>
        <begin position="53"/>
        <end position="94"/>
    </location>
</feature>
<feature type="compositionally biased region" description="Gly residues" evidence="1">
    <location>
        <begin position="79"/>
        <end position="88"/>
    </location>
</feature>
<evidence type="ECO:0000313" key="4">
    <source>
        <dbReference type="EnsemblFungi" id="EJT74673"/>
    </source>
</evidence>
<keyword evidence="2" id="KW-0732">Signal</keyword>
<feature type="region of interest" description="Disordered" evidence="1">
    <location>
        <begin position="108"/>
        <end position="144"/>
    </location>
</feature>
<dbReference type="EMBL" id="GL385398">
    <property type="protein sequence ID" value="EJT74673.1"/>
    <property type="molecule type" value="Genomic_DNA"/>
</dbReference>
<evidence type="ECO:0000256" key="1">
    <source>
        <dbReference type="SAM" id="MobiDB-lite"/>
    </source>
</evidence>
<protein>
    <recommendedName>
        <fullName evidence="6">Secreted protein</fullName>
    </recommendedName>
</protein>
<reference evidence="4" key="4">
    <citation type="journal article" date="2015" name="G3 (Bethesda)">
        <title>Genome sequences of three phytopathogenic species of the Magnaporthaceae family of fungi.</title>
        <authorList>
            <person name="Okagaki L.H."/>
            <person name="Nunes C.C."/>
            <person name="Sailsbery J."/>
            <person name="Clay B."/>
            <person name="Brown D."/>
            <person name="John T."/>
            <person name="Oh Y."/>
            <person name="Young N."/>
            <person name="Fitzgerald M."/>
            <person name="Haas B.J."/>
            <person name="Zeng Q."/>
            <person name="Young S."/>
            <person name="Adiconis X."/>
            <person name="Fan L."/>
            <person name="Levin J.Z."/>
            <person name="Mitchell T.K."/>
            <person name="Okubara P.A."/>
            <person name="Farman M.L."/>
            <person name="Kohn L.M."/>
            <person name="Birren B."/>
            <person name="Ma L.-J."/>
            <person name="Dean R.A."/>
        </authorList>
    </citation>
    <scope>NUCLEOTIDE SEQUENCE</scope>
    <source>
        <strain evidence="4">R3-111a-1</strain>
    </source>
</reference>
<feature type="compositionally biased region" description="Basic residues" evidence="1">
    <location>
        <begin position="110"/>
        <end position="129"/>
    </location>
</feature>
<evidence type="ECO:0000313" key="3">
    <source>
        <dbReference type="EMBL" id="EJT74673.1"/>
    </source>
</evidence>
<evidence type="ECO:0008006" key="6">
    <source>
        <dbReference type="Google" id="ProtNLM"/>
    </source>
</evidence>
<keyword evidence="5" id="KW-1185">Reference proteome</keyword>
<reference evidence="5" key="1">
    <citation type="submission" date="2010-07" db="EMBL/GenBank/DDBJ databases">
        <title>The genome sequence of Gaeumannomyces graminis var. tritici strain R3-111a-1.</title>
        <authorList>
            <consortium name="The Broad Institute Genome Sequencing Platform"/>
            <person name="Ma L.-J."/>
            <person name="Dead R."/>
            <person name="Young S."/>
            <person name="Zeng Q."/>
            <person name="Koehrsen M."/>
            <person name="Alvarado L."/>
            <person name="Berlin A."/>
            <person name="Chapman S.B."/>
            <person name="Chen Z."/>
            <person name="Freedman E."/>
            <person name="Gellesch M."/>
            <person name="Goldberg J."/>
            <person name="Griggs A."/>
            <person name="Gujja S."/>
            <person name="Heilman E.R."/>
            <person name="Heiman D."/>
            <person name="Hepburn T."/>
            <person name="Howarth C."/>
            <person name="Jen D."/>
            <person name="Larson L."/>
            <person name="Mehta T."/>
            <person name="Neiman D."/>
            <person name="Pearson M."/>
            <person name="Roberts A."/>
            <person name="Saif S."/>
            <person name="Shea T."/>
            <person name="Shenoy N."/>
            <person name="Sisk P."/>
            <person name="Stolte C."/>
            <person name="Sykes S."/>
            <person name="Walk T."/>
            <person name="White J."/>
            <person name="Yandava C."/>
            <person name="Haas B."/>
            <person name="Nusbaum C."/>
            <person name="Birren B."/>
        </authorList>
    </citation>
    <scope>NUCLEOTIDE SEQUENCE [LARGE SCALE GENOMIC DNA]</scope>
    <source>
        <strain evidence="5">R3-111a-1</strain>
    </source>
</reference>